<dbReference type="RefSeq" id="WP_395809362.1">
    <property type="nucleotide sequence ID" value="NZ_CP043494.1"/>
</dbReference>
<dbReference type="EMBL" id="CP043494">
    <property type="protein sequence ID" value="WNG50371.1"/>
    <property type="molecule type" value="Genomic_DNA"/>
</dbReference>
<dbReference type="Gene3D" id="3.40.50.300">
    <property type="entry name" value="P-loop containing nucleotide triphosphate hydrolases"/>
    <property type="match status" value="1"/>
</dbReference>
<dbReference type="SUPFAM" id="SSF52540">
    <property type="entry name" value="P-loop containing nucleoside triphosphate hydrolases"/>
    <property type="match status" value="1"/>
</dbReference>
<protein>
    <submittedName>
        <fullName evidence="1">Chloramphenicol phosphotransferase</fullName>
    </submittedName>
</protein>
<dbReference type="InterPro" id="IPR012853">
    <property type="entry name" value="CPT"/>
</dbReference>
<gene>
    <name evidence="1" type="ORF">F0U60_44250</name>
</gene>
<evidence type="ECO:0000313" key="2">
    <source>
        <dbReference type="Proteomes" id="UP001611383"/>
    </source>
</evidence>
<keyword evidence="2" id="KW-1185">Reference proteome</keyword>
<name>A0ABY9X4N8_9BACT</name>
<sequence length="229" mass="25690">MPADKPHQNEEHGASGNVIVLNGPSVAGKTSIQKKLQELFEEPYLAMGIDSILVAMLPTRYFMGSPPDCEQVLYGVPSTDESGSPLFTLRFGPKGRRVIAGMHQAIAAFAEQGNNVIVDHILYEREWLPELAHALRSVNAYFVGVRIPLEALEERERQRATSPRGHARSHYATVHAHELYDVEVDTSRASPEECAARIHEYVRTHPRPTAFEQLRQRFQVGQEPPVRHP</sequence>
<accession>A0ABY9X4N8</accession>
<dbReference type="Proteomes" id="UP001611383">
    <property type="component" value="Chromosome"/>
</dbReference>
<dbReference type="PIRSF" id="PIRSF007531">
    <property type="entry name" value="CPT"/>
    <property type="match status" value="1"/>
</dbReference>
<organism evidence="1 2">
    <name type="scientific">Archangium minus</name>
    <dbReference type="NCBI Taxonomy" id="83450"/>
    <lineage>
        <taxon>Bacteria</taxon>
        <taxon>Pseudomonadati</taxon>
        <taxon>Myxococcota</taxon>
        <taxon>Myxococcia</taxon>
        <taxon>Myxococcales</taxon>
        <taxon>Cystobacterineae</taxon>
        <taxon>Archangiaceae</taxon>
        <taxon>Archangium</taxon>
    </lineage>
</organism>
<evidence type="ECO:0000313" key="1">
    <source>
        <dbReference type="EMBL" id="WNG50371.1"/>
    </source>
</evidence>
<reference evidence="1 2" key="1">
    <citation type="submission" date="2019-08" db="EMBL/GenBank/DDBJ databases">
        <title>Archangium and Cystobacter genomes.</title>
        <authorList>
            <person name="Chen I.-C.K."/>
            <person name="Wielgoss S."/>
        </authorList>
    </citation>
    <scope>NUCLEOTIDE SEQUENCE [LARGE SCALE GENOMIC DNA]</scope>
    <source>
        <strain evidence="1 2">Cbm 6</strain>
    </source>
</reference>
<proteinExistence type="predicted"/>
<dbReference type="Pfam" id="PF07931">
    <property type="entry name" value="CPT"/>
    <property type="match status" value="1"/>
</dbReference>
<dbReference type="InterPro" id="IPR027417">
    <property type="entry name" value="P-loop_NTPase"/>
</dbReference>